<dbReference type="Pfam" id="PF14223">
    <property type="entry name" value="Retrotran_gag_2"/>
    <property type="match status" value="1"/>
</dbReference>
<dbReference type="Proteomes" id="UP001177003">
    <property type="component" value="Chromosome 8"/>
</dbReference>
<sequence length="123" mass="14315">MQIYSTLTQPILIMVLKYGHKDQDVWKTLDDLFREKKDARSIELENELCSMVHSDRSIMEFCQKIHVKVDLLANIGSRVPEKTLVAYLLNILEPKFNNIATLICHRKPLSVFLQVRSMLALEE</sequence>
<keyword evidence="2" id="KW-1185">Reference proteome</keyword>
<accession>A0AA36EIA9</accession>
<reference evidence="1" key="1">
    <citation type="submission" date="2023-04" db="EMBL/GenBank/DDBJ databases">
        <authorList>
            <person name="Vijverberg K."/>
            <person name="Xiong W."/>
            <person name="Schranz E."/>
        </authorList>
    </citation>
    <scope>NUCLEOTIDE SEQUENCE</scope>
</reference>
<dbReference type="AlphaFoldDB" id="A0AA36EIA9"/>
<evidence type="ECO:0000313" key="2">
    <source>
        <dbReference type="Proteomes" id="UP001177003"/>
    </source>
</evidence>
<evidence type="ECO:0000313" key="1">
    <source>
        <dbReference type="EMBL" id="CAI9297099.1"/>
    </source>
</evidence>
<name>A0AA36EIA9_LACSI</name>
<dbReference type="EMBL" id="OX465084">
    <property type="protein sequence ID" value="CAI9297099.1"/>
    <property type="molecule type" value="Genomic_DNA"/>
</dbReference>
<proteinExistence type="predicted"/>
<protein>
    <submittedName>
        <fullName evidence="1">Uncharacterized protein</fullName>
    </submittedName>
</protein>
<organism evidence="1 2">
    <name type="scientific">Lactuca saligna</name>
    <name type="common">Willowleaf lettuce</name>
    <dbReference type="NCBI Taxonomy" id="75948"/>
    <lineage>
        <taxon>Eukaryota</taxon>
        <taxon>Viridiplantae</taxon>
        <taxon>Streptophyta</taxon>
        <taxon>Embryophyta</taxon>
        <taxon>Tracheophyta</taxon>
        <taxon>Spermatophyta</taxon>
        <taxon>Magnoliopsida</taxon>
        <taxon>eudicotyledons</taxon>
        <taxon>Gunneridae</taxon>
        <taxon>Pentapetalae</taxon>
        <taxon>asterids</taxon>
        <taxon>campanulids</taxon>
        <taxon>Asterales</taxon>
        <taxon>Asteraceae</taxon>
        <taxon>Cichorioideae</taxon>
        <taxon>Cichorieae</taxon>
        <taxon>Lactucinae</taxon>
        <taxon>Lactuca</taxon>
    </lineage>
</organism>
<gene>
    <name evidence="1" type="ORF">LSALG_LOCUS35934</name>
</gene>
<dbReference type="PANTHER" id="PTHR47481:SF41">
    <property type="entry name" value="COPIA-LIKE POLYPROTEIN_RETROTRANSPOSON"/>
    <property type="match status" value="1"/>
</dbReference>
<dbReference type="PANTHER" id="PTHR47481">
    <property type="match status" value="1"/>
</dbReference>